<reference evidence="2 3" key="1">
    <citation type="submission" date="2016-11" db="EMBL/GenBank/DDBJ databases">
        <title>Mixed transmission modes and dynamic genome evolution in an obligate animal-bacterial symbiosis.</title>
        <authorList>
            <person name="Russell S.L."/>
            <person name="Corbett-Detig R.B."/>
            <person name="Cavanaugh C.M."/>
        </authorList>
    </citation>
    <scope>NUCLEOTIDE SEQUENCE [LARGE SCALE GENOMIC DNA]</scope>
    <source>
        <strain evidence="2">Se-Cadez</strain>
    </source>
</reference>
<protein>
    <submittedName>
        <fullName evidence="2">MBL fold metallo-hydrolase</fullName>
    </submittedName>
</protein>
<comment type="caution">
    <text evidence="2">The sequence shown here is derived from an EMBL/GenBank/DDBJ whole genome shotgun (WGS) entry which is preliminary data.</text>
</comment>
<dbReference type="CDD" id="cd07726">
    <property type="entry name" value="ST1585-like_MBL-fold"/>
    <property type="match status" value="1"/>
</dbReference>
<name>A0A1T2KWE0_9GAMM</name>
<dbReference type="Proteomes" id="UP000190896">
    <property type="component" value="Unassembled WGS sequence"/>
</dbReference>
<dbReference type="Pfam" id="PF00753">
    <property type="entry name" value="Lactamase_B"/>
    <property type="match status" value="1"/>
</dbReference>
<proteinExistence type="predicted"/>
<dbReference type="InterPro" id="IPR050855">
    <property type="entry name" value="NDM-1-like"/>
</dbReference>
<dbReference type="InterPro" id="IPR037482">
    <property type="entry name" value="ST1585_MBL-fold"/>
</dbReference>
<evidence type="ECO:0000259" key="1">
    <source>
        <dbReference type="SMART" id="SM00849"/>
    </source>
</evidence>
<dbReference type="GO" id="GO:0016787">
    <property type="term" value="F:hydrolase activity"/>
    <property type="evidence" value="ECO:0007669"/>
    <property type="project" value="UniProtKB-KW"/>
</dbReference>
<dbReference type="EMBL" id="MPRJ01000019">
    <property type="protein sequence ID" value="OOZ37060.1"/>
    <property type="molecule type" value="Genomic_DNA"/>
</dbReference>
<keyword evidence="2" id="KW-0378">Hydrolase</keyword>
<evidence type="ECO:0000313" key="3">
    <source>
        <dbReference type="Proteomes" id="UP000190896"/>
    </source>
</evidence>
<accession>A0A1T2KWE0</accession>
<feature type="domain" description="Metallo-beta-lactamase" evidence="1">
    <location>
        <begin position="24"/>
        <end position="229"/>
    </location>
</feature>
<keyword evidence="3" id="KW-1185">Reference proteome</keyword>
<dbReference type="PANTHER" id="PTHR42951">
    <property type="entry name" value="METALLO-BETA-LACTAMASE DOMAIN-CONTAINING"/>
    <property type="match status" value="1"/>
</dbReference>
<dbReference type="InterPro" id="IPR036866">
    <property type="entry name" value="RibonucZ/Hydroxyglut_hydro"/>
</dbReference>
<dbReference type="AlphaFoldDB" id="A0A1T2KWE0"/>
<dbReference type="PANTHER" id="PTHR42951:SF22">
    <property type="entry name" value="METALLO BETA-LACTAMASE SUPERFAMILY LIPOPROTEIN"/>
    <property type="match status" value="1"/>
</dbReference>
<gene>
    <name evidence="2" type="ORF">BOW51_04345</name>
</gene>
<dbReference type="InterPro" id="IPR001279">
    <property type="entry name" value="Metallo-B-lactamas"/>
</dbReference>
<sequence>MELSYRDLGQGIYCIETYYQRTNLASCYLVVENSEAALIDTGTANTAPLIMDLLAEKGLAPEQVKYVIPTHVHLDHAGGTGQLMLLLPEATLVCHPFGIRHMIDPAKLQASATAVYGEEQFRKDFGELMPVDEERAVKAVDGFPIDLGGRELVCIDTPGHARHHLCVWDAKSQGFFTGDTFGIAYPELITDKGPFMMLPSTPVQFDPDAWHETLDRMMSFEPKRMYLTHFCAVDNPEQLVSALHRQIDDYVDIAINTTAENRYESLKRQLQEYYTGQLEAHGVDLDNIPFDAILDMDLGLCAQGLDVWMQRREQAT</sequence>
<dbReference type="SMART" id="SM00849">
    <property type="entry name" value="Lactamase_B"/>
    <property type="match status" value="1"/>
</dbReference>
<dbReference type="SUPFAM" id="SSF56281">
    <property type="entry name" value="Metallo-hydrolase/oxidoreductase"/>
    <property type="match status" value="1"/>
</dbReference>
<dbReference type="Gene3D" id="3.60.15.10">
    <property type="entry name" value="Ribonuclease Z/Hydroxyacylglutathione hydrolase-like"/>
    <property type="match status" value="1"/>
</dbReference>
<organism evidence="2 3">
    <name type="scientific">Solemya velesiana gill symbiont</name>
    <dbReference type="NCBI Taxonomy" id="1918948"/>
    <lineage>
        <taxon>Bacteria</taxon>
        <taxon>Pseudomonadati</taxon>
        <taxon>Pseudomonadota</taxon>
        <taxon>Gammaproteobacteria</taxon>
        <taxon>sulfur-oxidizing symbionts</taxon>
    </lineage>
</organism>
<evidence type="ECO:0000313" key="2">
    <source>
        <dbReference type="EMBL" id="OOZ37060.1"/>
    </source>
</evidence>